<evidence type="ECO:0000313" key="2">
    <source>
        <dbReference type="Proteomes" id="UP001250932"/>
    </source>
</evidence>
<keyword evidence="2" id="KW-1185">Reference proteome</keyword>
<dbReference type="SUPFAM" id="SSF51735">
    <property type="entry name" value="NAD(P)-binding Rossmann-fold domains"/>
    <property type="match status" value="1"/>
</dbReference>
<organism evidence="1 2">
    <name type="scientific">Candidatus Nitronereus thalassa</name>
    <dbReference type="NCBI Taxonomy" id="3020898"/>
    <lineage>
        <taxon>Bacteria</taxon>
        <taxon>Pseudomonadati</taxon>
        <taxon>Nitrospirota</taxon>
        <taxon>Nitrospiria</taxon>
        <taxon>Nitrospirales</taxon>
        <taxon>Nitrospiraceae</taxon>
        <taxon>Candidatus Nitronereus</taxon>
    </lineage>
</organism>
<reference evidence="1 2" key="1">
    <citation type="journal article" date="2023" name="ISME J.">
        <title>Cultivation and genomic characterization of novel and ubiquitous marine nitrite-oxidizing bacteria from the Nitrospirales.</title>
        <authorList>
            <person name="Mueller A.J."/>
            <person name="Daebeler A."/>
            <person name="Herbold C.W."/>
            <person name="Kirkegaard R.H."/>
            <person name="Daims H."/>
        </authorList>
    </citation>
    <scope>NUCLEOTIDE SEQUENCE [LARGE SCALE GENOMIC DNA]</scope>
    <source>
        <strain evidence="1 2">EB</strain>
    </source>
</reference>
<dbReference type="InterPro" id="IPR036291">
    <property type="entry name" value="NAD(P)-bd_dom_sf"/>
</dbReference>
<accession>A0ABU3KBC4</accession>
<dbReference type="RefSeq" id="WP_313834398.1">
    <property type="nucleotide sequence ID" value="NZ_JAQOUE010000002.1"/>
</dbReference>
<name>A0ABU3KBC4_9BACT</name>
<proteinExistence type="predicted"/>
<protein>
    <recommendedName>
        <fullName evidence="3">NAD dependent epimerase/dehydratase family protein</fullName>
    </recommendedName>
</protein>
<dbReference type="Gene3D" id="3.40.50.720">
    <property type="entry name" value="NAD(P)-binding Rossmann-like Domain"/>
    <property type="match status" value="1"/>
</dbReference>
<dbReference type="PANTHER" id="PTHR40129:SF2">
    <property type="entry name" value="KETOPANTOATE REDUCTASE N-TERMINAL DOMAIN-CONTAINING PROTEIN"/>
    <property type="match status" value="1"/>
</dbReference>
<dbReference type="PANTHER" id="PTHR40129">
    <property type="entry name" value="KETOPANTOATE REDUCTASE N-TERMINAL DOMAIN-CONTAINING PROTEIN"/>
    <property type="match status" value="1"/>
</dbReference>
<evidence type="ECO:0008006" key="3">
    <source>
        <dbReference type="Google" id="ProtNLM"/>
    </source>
</evidence>
<dbReference type="Proteomes" id="UP001250932">
    <property type="component" value="Unassembled WGS sequence"/>
</dbReference>
<sequence>MAAELAENLTNKGCRLLLLGSTSAYPPKAEDLTDERCEINKTLPRVQSEEHLREAYGAIVLRLAGLYGPGRHVLNWIRRGKIRNTPRYVNLIHIEDVAALSLAALQQASPGSSYIVSDGTPRLWADICEYASTQWHIPIPEPTTPKDAGKRLSPQKILHELQYELRHPDLFKELDEIEREGEEIIET</sequence>
<gene>
    <name evidence="1" type="ORF">PPG34_15730</name>
</gene>
<dbReference type="EMBL" id="JAQOUE010000002">
    <property type="protein sequence ID" value="MDT7043805.1"/>
    <property type="molecule type" value="Genomic_DNA"/>
</dbReference>
<comment type="caution">
    <text evidence="1">The sequence shown here is derived from an EMBL/GenBank/DDBJ whole genome shotgun (WGS) entry which is preliminary data.</text>
</comment>
<evidence type="ECO:0000313" key="1">
    <source>
        <dbReference type="EMBL" id="MDT7043805.1"/>
    </source>
</evidence>